<evidence type="ECO:0000313" key="3">
    <source>
        <dbReference type="Proteomes" id="UP000199215"/>
    </source>
</evidence>
<gene>
    <name evidence="2" type="ORF">SAMN05192561_1292</name>
</gene>
<evidence type="ECO:0000313" key="2">
    <source>
        <dbReference type="EMBL" id="SEH67562.1"/>
    </source>
</evidence>
<keyword evidence="1" id="KW-0812">Transmembrane</keyword>
<keyword evidence="1" id="KW-1133">Transmembrane helix</keyword>
<name>A0A1H6K2Q5_9EURY</name>
<dbReference type="AlphaFoldDB" id="A0A1H6K2Q5"/>
<keyword evidence="1" id="KW-0472">Membrane</keyword>
<keyword evidence="3" id="KW-1185">Reference proteome</keyword>
<reference evidence="2 3" key="1">
    <citation type="submission" date="2016-10" db="EMBL/GenBank/DDBJ databases">
        <authorList>
            <person name="de Groot N.N."/>
        </authorList>
    </citation>
    <scope>NUCLEOTIDE SEQUENCE [LARGE SCALE GENOMIC DNA]</scope>
    <source>
        <strain evidence="2 3">IBRC-M10418</strain>
    </source>
</reference>
<dbReference type="EMBL" id="FNWU01000029">
    <property type="protein sequence ID" value="SEH67562.1"/>
    <property type="molecule type" value="Genomic_DNA"/>
</dbReference>
<proteinExistence type="predicted"/>
<evidence type="ECO:0000256" key="1">
    <source>
        <dbReference type="SAM" id="Phobius"/>
    </source>
</evidence>
<sequence>MMQTTHVLVGMAIAAPIAVQFPEIAGIVLLAGLVGGAFPDLDLYKGHRRTLHFPVLYAAVALAIGVAATVSLGGVGPAPTARVGFVSLPDVVVTSTPALIALAVGFAAAAAHCLMDVLGGGLELRPWEGRDDRAVYDHVRGRWIAPKRWIRYDGSPEDLAIAAAAGVPVLLVADGVFEMLTVGLLGVSAVYVAVRRRLPAIAAALAAHVPASLRGVVPERYFE</sequence>
<feature type="transmembrane region" description="Helical" evidence="1">
    <location>
        <begin position="55"/>
        <end position="78"/>
    </location>
</feature>
<organism evidence="2 3">
    <name type="scientific">Halopenitus malekzadehii</name>
    <dbReference type="NCBI Taxonomy" id="1267564"/>
    <lineage>
        <taxon>Archaea</taxon>
        <taxon>Methanobacteriati</taxon>
        <taxon>Methanobacteriota</taxon>
        <taxon>Stenosarchaea group</taxon>
        <taxon>Halobacteria</taxon>
        <taxon>Halobacteriales</taxon>
        <taxon>Haloferacaceae</taxon>
        <taxon>Halopenitus</taxon>
    </lineage>
</organism>
<dbReference type="Proteomes" id="UP000199215">
    <property type="component" value="Unassembled WGS sequence"/>
</dbReference>
<protein>
    <submittedName>
        <fullName evidence="2">Uncharacterized protein</fullName>
    </submittedName>
</protein>
<feature type="transmembrane region" description="Helical" evidence="1">
    <location>
        <begin position="24"/>
        <end position="43"/>
    </location>
</feature>
<accession>A0A1H6K2Q5</accession>
<feature type="transmembrane region" description="Helical" evidence="1">
    <location>
        <begin position="98"/>
        <end position="118"/>
    </location>
</feature>